<dbReference type="InterPro" id="IPR007890">
    <property type="entry name" value="CHASE2"/>
</dbReference>
<comment type="caution">
    <text evidence="10">The sequence shown here is derived from an EMBL/GenBank/DDBJ whole genome shotgun (WGS) entry which is preliminary data.</text>
</comment>
<dbReference type="SMART" id="SM01080">
    <property type="entry name" value="CHASE2"/>
    <property type="match status" value="1"/>
</dbReference>
<organism evidence="10 11">
    <name type="scientific">Floridaenema flaviceps BLCC-F50</name>
    <dbReference type="NCBI Taxonomy" id="3153642"/>
    <lineage>
        <taxon>Bacteria</taxon>
        <taxon>Bacillati</taxon>
        <taxon>Cyanobacteriota</taxon>
        <taxon>Cyanophyceae</taxon>
        <taxon>Oscillatoriophycideae</taxon>
        <taxon>Aerosakkonematales</taxon>
        <taxon>Aerosakkonemataceae</taxon>
        <taxon>Floridanema</taxon>
        <taxon>Floridanema flaviceps</taxon>
    </lineage>
</organism>
<dbReference type="SUPFAM" id="SSF55073">
    <property type="entry name" value="Nucleotide cyclase"/>
    <property type="match status" value="1"/>
</dbReference>
<feature type="transmembrane region" description="Helical" evidence="8">
    <location>
        <begin position="351"/>
        <end position="371"/>
    </location>
</feature>
<dbReference type="Gene3D" id="3.30.70.1230">
    <property type="entry name" value="Nucleotide cyclase"/>
    <property type="match status" value="1"/>
</dbReference>
<dbReference type="PROSITE" id="PS51257">
    <property type="entry name" value="PROKAR_LIPOPROTEIN"/>
    <property type="match status" value="1"/>
</dbReference>
<dbReference type="Gene3D" id="6.10.250.780">
    <property type="match status" value="1"/>
</dbReference>
<dbReference type="InterPro" id="IPR029787">
    <property type="entry name" value="Nucleotide_cyclase"/>
</dbReference>
<evidence type="ECO:0000256" key="6">
    <source>
        <dbReference type="ARBA" id="ARBA00023239"/>
    </source>
</evidence>
<keyword evidence="4 8" id="KW-1133">Transmembrane helix</keyword>
<accession>A0ABV4XJN4</accession>
<dbReference type="PROSITE" id="PS50125">
    <property type="entry name" value="GUANYLATE_CYCLASE_2"/>
    <property type="match status" value="1"/>
</dbReference>
<keyword evidence="3" id="KW-0547">Nucleotide-binding</keyword>
<evidence type="ECO:0000256" key="4">
    <source>
        <dbReference type="ARBA" id="ARBA00022989"/>
    </source>
</evidence>
<keyword evidence="5 8" id="KW-0472">Membrane</keyword>
<dbReference type="InterPro" id="IPR050401">
    <property type="entry name" value="Cyclic_nucleotide_synthase"/>
</dbReference>
<evidence type="ECO:0000313" key="11">
    <source>
        <dbReference type="Proteomes" id="UP001576784"/>
    </source>
</evidence>
<feature type="transmembrane region" description="Helical" evidence="8">
    <location>
        <begin position="377"/>
        <end position="397"/>
    </location>
</feature>
<dbReference type="RefSeq" id="WP_413261603.1">
    <property type="nucleotide sequence ID" value="NZ_JBHFNR010000019.1"/>
</dbReference>
<dbReference type="CDD" id="cd07302">
    <property type="entry name" value="CHD"/>
    <property type="match status" value="1"/>
</dbReference>
<evidence type="ECO:0000259" key="9">
    <source>
        <dbReference type="PROSITE" id="PS50125"/>
    </source>
</evidence>
<dbReference type="Pfam" id="PF00211">
    <property type="entry name" value="Guanylate_cyc"/>
    <property type="match status" value="1"/>
</dbReference>
<evidence type="ECO:0000256" key="2">
    <source>
        <dbReference type="ARBA" id="ARBA00022692"/>
    </source>
</evidence>
<dbReference type="PANTHER" id="PTHR11920:SF335">
    <property type="entry name" value="GUANYLATE CYCLASE"/>
    <property type="match status" value="1"/>
</dbReference>
<feature type="domain" description="Guanylate cyclase" evidence="9">
    <location>
        <begin position="463"/>
        <end position="590"/>
    </location>
</feature>
<evidence type="ECO:0000313" key="10">
    <source>
        <dbReference type="EMBL" id="MFB2891926.1"/>
    </source>
</evidence>
<gene>
    <name evidence="10" type="ORF">ACE1CI_03165</name>
</gene>
<name>A0ABV4XJN4_9CYAN</name>
<keyword evidence="6 7" id="KW-0456">Lyase</keyword>
<proteinExistence type="inferred from homology"/>
<sequence length="640" mass="71620">MLKRFTKINKYLPPANLVITSCITGLIATGSQLGFFRIVEWATLDQFFRLRPQEAIDNRIVIVTIDEPDIKYVKKWPMSDAVMAQILRNIKAQQPRAIAIDIIRDIPVEPGHQELVEIFESTPNLIGVEKIAGQSIAPPPSLEKLGQVATIDLVLDPDGKIRRGIVLLGKNGTLRQGLGVKLALNYLKKEGIKLKAINPKQHIYGLGKATFSPLSGNDGEYNESELGGYQILLNYRGGMNIFPTISMTDVLENRIPPDLMRDRIVFLGPKAPSLHDAFLTPYSSNKFNTVDLMPGVFIHANITSQILSAALENRPMLRATVKPINWLIIFLWSGYSATLGSFYIRNRWLSLGGILLAGVIIVSSSYIAFLLGWLVPVFTPLLAVVAAAVVSIGQVLWQNLMLSYRQLEDYARNLEEKVEARTQELFLEKERSEKLLLNILPKSIAEKLKTNQSSIAEYFEEATILFSDIVGFTQVSSQISPIELVELLNQMFSLFDRLTEKYNLEKIKTIGDAYMVVGGLPIPQENHVQLVAEMALEMQLKMQELQNYSENSFQIRVGIHCGPVVAGVIGTKKFVYDLWGDTVNVASRMESTGTPGKIHVSSSIYEKLKEEFIFEKRDIITVKGKGEMQTYWLIGKGANF</sequence>
<dbReference type="InterPro" id="IPR001054">
    <property type="entry name" value="A/G_cyclase"/>
</dbReference>
<dbReference type="Pfam" id="PF05226">
    <property type="entry name" value="CHASE2"/>
    <property type="match status" value="1"/>
</dbReference>
<protein>
    <submittedName>
        <fullName evidence="10">Adenylate/guanylate cyclase domain-containing protein</fullName>
    </submittedName>
</protein>
<dbReference type="PANTHER" id="PTHR11920">
    <property type="entry name" value="GUANYLYL CYCLASE"/>
    <property type="match status" value="1"/>
</dbReference>
<feature type="transmembrane region" description="Helical" evidence="8">
    <location>
        <begin position="324"/>
        <end position="344"/>
    </location>
</feature>
<comment type="similarity">
    <text evidence="7">Belongs to the adenylyl cyclase class-4/guanylyl cyclase family.</text>
</comment>
<dbReference type="InterPro" id="IPR018297">
    <property type="entry name" value="A/G_cyclase_CS"/>
</dbReference>
<comment type="subcellular location">
    <subcellularLocation>
        <location evidence="1">Membrane</location>
    </subcellularLocation>
</comment>
<keyword evidence="11" id="KW-1185">Reference proteome</keyword>
<evidence type="ECO:0000256" key="8">
    <source>
        <dbReference type="SAM" id="Phobius"/>
    </source>
</evidence>
<dbReference type="Proteomes" id="UP001576784">
    <property type="component" value="Unassembled WGS sequence"/>
</dbReference>
<evidence type="ECO:0000256" key="1">
    <source>
        <dbReference type="ARBA" id="ARBA00004370"/>
    </source>
</evidence>
<keyword evidence="2 8" id="KW-0812">Transmembrane</keyword>
<evidence type="ECO:0000256" key="3">
    <source>
        <dbReference type="ARBA" id="ARBA00022741"/>
    </source>
</evidence>
<evidence type="ECO:0000256" key="5">
    <source>
        <dbReference type="ARBA" id="ARBA00023136"/>
    </source>
</evidence>
<dbReference type="SMART" id="SM00044">
    <property type="entry name" value="CYCc"/>
    <property type="match status" value="1"/>
</dbReference>
<reference evidence="10 11" key="1">
    <citation type="submission" date="2024-09" db="EMBL/GenBank/DDBJ databases">
        <title>Floridaenema gen nov. (Aerosakkonemataceae, Aerosakkonematales ord. nov., Cyanobacteria) from benthic tropical and subtropical fresh waters, with the description of four new species.</title>
        <authorList>
            <person name="Moretto J.A."/>
            <person name="Berthold D.E."/>
            <person name="Lefler F.W."/>
            <person name="Huang I.-S."/>
            <person name="Laughinghouse H. IV."/>
        </authorList>
    </citation>
    <scope>NUCLEOTIDE SEQUENCE [LARGE SCALE GENOMIC DNA]</scope>
    <source>
        <strain evidence="10 11">BLCC-F50</strain>
    </source>
</reference>
<dbReference type="PROSITE" id="PS00452">
    <property type="entry name" value="GUANYLATE_CYCLASE_1"/>
    <property type="match status" value="1"/>
</dbReference>
<dbReference type="EMBL" id="JBHFNR010000019">
    <property type="protein sequence ID" value="MFB2891926.1"/>
    <property type="molecule type" value="Genomic_DNA"/>
</dbReference>
<evidence type="ECO:0000256" key="7">
    <source>
        <dbReference type="RuleBase" id="RU000405"/>
    </source>
</evidence>